<geneLocation type="plasmid" evidence="6"/>
<evidence type="ECO:0000256" key="2">
    <source>
        <dbReference type="PIRSR" id="PIRSR605511-1"/>
    </source>
</evidence>
<dbReference type="InterPro" id="IPR013658">
    <property type="entry name" value="SGL"/>
</dbReference>
<dbReference type="GO" id="GO:0016787">
    <property type="term" value="F:hydrolase activity"/>
    <property type="evidence" value="ECO:0007669"/>
    <property type="project" value="UniProtKB-KW"/>
</dbReference>
<dbReference type="GeneID" id="69974707"/>
<proteinExistence type="predicted"/>
<evidence type="ECO:0000313" key="6">
    <source>
        <dbReference type="Proteomes" id="UP000019146"/>
    </source>
</evidence>
<comment type="cofactor">
    <cofactor evidence="3">
        <name>Zn(2+)</name>
        <dbReference type="ChEBI" id="CHEBI:29105"/>
    </cofactor>
    <text evidence="3">Binds 1 divalent metal cation per subunit.</text>
</comment>
<reference evidence="5 6" key="1">
    <citation type="journal article" date="2014" name="Genome Announc.">
        <title>Draft Genome Sequence of the Haloacid-Degrading Burkholderia caribensis Strain MBA4.</title>
        <authorList>
            <person name="Pan Y."/>
            <person name="Kong K.F."/>
            <person name="Tsang J.S."/>
        </authorList>
    </citation>
    <scope>NUCLEOTIDE SEQUENCE [LARGE SCALE GENOMIC DNA]</scope>
    <source>
        <strain evidence="5 6">MBA4</strain>
        <plasmid evidence="6">Plasmid</plasmid>
    </source>
</reference>
<accession>A0A0P0RQN1</accession>
<dbReference type="InterPro" id="IPR011042">
    <property type="entry name" value="6-blade_b-propeller_TolB-like"/>
</dbReference>
<keyword evidence="3" id="KW-0479">Metal-binding</keyword>
<feature type="active site" description="Proton donor/acceptor" evidence="2">
    <location>
        <position position="196"/>
    </location>
</feature>
<dbReference type="EMBL" id="CP012748">
    <property type="protein sequence ID" value="ALL71330.1"/>
    <property type="molecule type" value="Genomic_DNA"/>
</dbReference>
<dbReference type="Pfam" id="PF08450">
    <property type="entry name" value="SGL"/>
    <property type="match status" value="1"/>
</dbReference>
<evidence type="ECO:0000256" key="1">
    <source>
        <dbReference type="ARBA" id="ARBA00022801"/>
    </source>
</evidence>
<feature type="domain" description="SMP-30/Gluconolactonase/LRE-like region" evidence="4">
    <location>
        <begin position="17"/>
        <end position="249"/>
    </location>
</feature>
<feature type="binding site" evidence="3">
    <location>
        <position position="149"/>
    </location>
    <ligand>
        <name>a divalent metal cation</name>
        <dbReference type="ChEBI" id="CHEBI:60240"/>
    </ligand>
</feature>
<protein>
    <submittedName>
        <fullName evidence="5">Gluconolactonase</fullName>
    </submittedName>
</protein>
<evidence type="ECO:0000256" key="3">
    <source>
        <dbReference type="PIRSR" id="PIRSR605511-2"/>
    </source>
</evidence>
<feature type="binding site" evidence="3">
    <location>
        <position position="17"/>
    </location>
    <ligand>
        <name>a divalent metal cation</name>
        <dbReference type="ChEBI" id="CHEBI:60240"/>
    </ligand>
</feature>
<keyword evidence="5" id="KW-0614">Plasmid</keyword>
<dbReference type="PRINTS" id="PR01790">
    <property type="entry name" value="SMP30FAMILY"/>
</dbReference>
<organism evidence="5 6">
    <name type="scientific">Paraburkholderia caribensis MBA4</name>
    <dbReference type="NCBI Taxonomy" id="1323664"/>
    <lineage>
        <taxon>Bacteria</taxon>
        <taxon>Pseudomonadati</taxon>
        <taxon>Pseudomonadota</taxon>
        <taxon>Betaproteobacteria</taxon>
        <taxon>Burkholderiales</taxon>
        <taxon>Burkholderiaceae</taxon>
        <taxon>Paraburkholderia</taxon>
    </lineage>
</organism>
<dbReference type="AlphaFoldDB" id="A0A0P0RQN1"/>
<dbReference type="InterPro" id="IPR051262">
    <property type="entry name" value="SMP-30/CGR1_Lactonase"/>
</dbReference>
<feature type="binding site" evidence="3">
    <location>
        <position position="196"/>
    </location>
    <ligand>
        <name>a divalent metal cation</name>
        <dbReference type="ChEBI" id="CHEBI:60240"/>
    </ligand>
</feature>
<feature type="binding site" evidence="3">
    <location>
        <position position="99"/>
    </location>
    <ligand>
        <name>substrate</name>
    </ligand>
</feature>
<name>A0A0P0RQN1_9BURK</name>
<keyword evidence="1" id="KW-0378">Hydrolase</keyword>
<evidence type="ECO:0000313" key="5">
    <source>
        <dbReference type="EMBL" id="ALL71330.1"/>
    </source>
</evidence>
<dbReference type="Proteomes" id="UP000019146">
    <property type="component" value="Plasmid unnamed"/>
</dbReference>
<dbReference type="PANTHER" id="PTHR47572:SF4">
    <property type="entry name" value="LACTONASE DRP35"/>
    <property type="match status" value="1"/>
</dbReference>
<feature type="binding site" evidence="3">
    <location>
        <position position="117"/>
    </location>
    <ligand>
        <name>substrate</name>
    </ligand>
</feature>
<dbReference type="PANTHER" id="PTHR47572">
    <property type="entry name" value="LIPOPROTEIN-RELATED"/>
    <property type="match status" value="1"/>
</dbReference>
<dbReference type="RefSeq" id="WP_035992493.1">
    <property type="nucleotide sequence ID" value="NZ_CP012748.1"/>
</dbReference>
<gene>
    <name evidence="5" type="ORF">K788_0001858</name>
</gene>
<sequence length="276" mass="29878">MKEHQATLVADGFVFLEAPRWHDNRLWTSDVFDLKLYIVTDDGKRSVVCNVPGRPAGIGFLPDNTPLVVSCADRKLMKVSDGTLSVYADLSDIATGDLNDLVVDDFGRAYVGNFGYDLFGGAPIEVTDMHLVEPDGSIRVAASGLEFPNGAAIVDCGRTLIVAETWCGKLTAYDRAANGDLSNRRIFADLGGRQPDGICADRQGAIWAGCYNTGEFVRVLEGGEITDRIEFDGNAVSCTLGGKSADTLYCCVYLGTDEQLRARERRSAIYKTKLAA</sequence>
<dbReference type="InterPro" id="IPR005511">
    <property type="entry name" value="SMP-30"/>
</dbReference>
<dbReference type="SUPFAM" id="SSF63829">
    <property type="entry name" value="Calcium-dependent phosphotriesterase"/>
    <property type="match status" value="1"/>
</dbReference>
<evidence type="ECO:0000259" key="4">
    <source>
        <dbReference type="Pfam" id="PF08450"/>
    </source>
</evidence>
<dbReference type="KEGG" id="bcai:K788_0001858"/>
<dbReference type="GO" id="GO:0046872">
    <property type="term" value="F:metal ion binding"/>
    <property type="evidence" value="ECO:0007669"/>
    <property type="project" value="UniProtKB-KW"/>
</dbReference>
<keyword evidence="3" id="KW-0862">Zinc</keyword>
<dbReference type="Gene3D" id="2.120.10.30">
    <property type="entry name" value="TolB, C-terminal domain"/>
    <property type="match status" value="1"/>
</dbReference>